<gene>
    <name evidence="1" type="ORF">AB675_10657</name>
</gene>
<dbReference type="OrthoDB" id="9997739at2759"/>
<sequence>MYPRVDVSTNFAQHVKVHLFATEWMMDELQALSLHLLHRDLCNVKITDGSVKNTCAMIREVYKRTAPADTESEGVGAELRELVRDFAIKCRKCLLKVEAFKDLLEEGGAFALEFIEDIVGMDDLPLS</sequence>
<accession>A0A0N1HAB6</accession>
<comment type="caution">
    <text evidence="1">The sequence shown here is derived from an EMBL/GenBank/DDBJ whole genome shotgun (WGS) entry which is preliminary data.</text>
</comment>
<dbReference type="GeneID" id="28731325"/>
<evidence type="ECO:0000313" key="2">
    <source>
        <dbReference type="Proteomes" id="UP000038010"/>
    </source>
</evidence>
<evidence type="ECO:0008006" key="3">
    <source>
        <dbReference type="Google" id="ProtNLM"/>
    </source>
</evidence>
<reference evidence="1 2" key="1">
    <citation type="submission" date="2015-06" db="EMBL/GenBank/DDBJ databases">
        <title>Draft genome of the ant-associated black yeast Phialophora attae CBS 131958.</title>
        <authorList>
            <person name="Moreno L.F."/>
            <person name="Stielow B.J."/>
            <person name="de Hoog S."/>
            <person name="Vicente V.A."/>
            <person name="Weiss V.A."/>
            <person name="de Vries M."/>
            <person name="Cruz L.M."/>
            <person name="Souza E.M."/>
        </authorList>
    </citation>
    <scope>NUCLEOTIDE SEQUENCE [LARGE SCALE GENOMIC DNA]</scope>
    <source>
        <strain evidence="1 2">CBS 131958</strain>
    </source>
</reference>
<dbReference type="VEuPathDB" id="FungiDB:AB675_10657"/>
<organism evidence="1 2">
    <name type="scientific">Cyphellophora attinorum</name>
    <dbReference type="NCBI Taxonomy" id="1664694"/>
    <lineage>
        <taxon>Eukaryota</taxon>
        <taxon>Fungi</taxon>
        <taxon>Dikarya</taxon>
        <taxon>Ascomycota</taxon>
        <taxon>Pezizomycotina</taxon>
        <taxon>Eurotiomycetes</taxon>
        <taxon>Chaetothyriomycetidae</taxon>
        <taxon>Chaetothyriales</taxon>
        <taxon>Cyphellophoraceae</taxon>
        <taxon>Cyphellophora</taxon>
    </lineage>
</organism>
<protein>
    <recommendedName>
        <fullName evidence="3">BTB domain-containing protein</fullName>
    </recommendedName>
</protein>
<name>A0A0N1HAB6_9EURO</name>
<keyword evidence="2" id="KW-1185">Reference proteome</keyword>
<dbReference type="RefSeq" id="XP_018000855.1">
    <property type="nucleotide sequence ID" value="XM_018139445.1"/>
</dbReference>
<dbReference type="EMBL" id="LFJN01000011">
    <property type="protein sequence ID" value="KPI40892.1"/>
    <property type="molecule type" value="Genomic_DNA"/>
</dbReference>
<proteinExistence type="predicted"/>
<dbReference type="AlphaFoldDB" id="A0A0N1HAB6"/>
<dbReference type="Proteomes" id="UP000038010">
    <property type="component" value="Unassembled WGS sequence"/>
</dbReference>
<evidence type="ECO:0000313" key="1">
    <source>
        <dbReference type="EMBL" id="KPI40892.1"/>
    </source>
</evidence>